<sequence>MRTDWLSRPICFGLIKVYPLIPRLRALVQATKLLDDFAVENAVREDVYQLVDAVWQKREELDLDPESQRLLNNKQGFLKNGLTLSLGPDRVAFKEIQVRLRKAQNEFQRSITEEGGGICFTLDETPGCSRGCPVGLTPKNGKLCITFQQIDILPALTYDKNSGAPLGISQSCGLVIEDKMVQKPETVEKFSAILHSQLKDAGQRELDILNQLKKAGEESRSLFSPGPSMLYST</sequence>
<dbReference type="PANTHER" id="PTHR11804">
    <property type="entry name" value="PROTEASE M3 THIMET OLIGOPEPTIDASE-RELATED"/>
    <property type="match status" value="1"/>
</dbReference>
<dbReference type="InterPro" id="IPR045090">
    <property type="entry name" value="Pept_M3A_M3B"/>
</dbReference>
<dbReference type="AlphaFoldDB" id="A0A5N7C733"/>
<dbReference type="GO" id="GO:0005758">
    <property type="term" value="C:mitochondrial intermembrane space"/>
    <property type="evidence" value="ECO:0007669"/>
    <property type="project" value="TreeGrafter"/>
</dbReference>
<protein>
    <submittedName>
        <fullName evidence="1">Uncharacterized protein</fullName>
    </submittedName>
</protein>
<dbReference type="OrthoDB" id="534666at2759"/>
<dbReference type="Gene3D" id="1.20.1050.40">
    <property type="entry name" value="Endopeptidase. Chain P, domain 1"/>
    <property type="match status" value="1"/>
</dbReference>
<gene>
    <name evidence="1" type="ORF">BDV23DRAFT_184008</name>
</gene>
<organism evidence="1">
    <name type="scientific">Petromyces alliaceus</name>
    <name type="common">Aspergillus alliaceus</name>
    <dbReference type="NCBI Taxonomy" id="209559"/>
    <lineage>
        <taxon>Eukaryota</taxon>
        <taxon>Fungi</taxon>
        <taxon>Dikarya</taxon>
        <taxon>Ascomycota</taxon>
        <taxon>Pezizomycotina</taxon>
        <taxon>Eurotiomycetes</taxon>
        <taxon>Eurotiomycetidae</taxon>
        <taxon>Eurotiales</taxon>
        <taxon>Aspergillaceae</taxon>
        <taxon>Aspergillus</taxon>
        <taxon>Aspergillus subgen. Circumdati</taxon>
    </lineage>
</organism>
<reference evidence="1" key="1">
    <citation type="submission" date="2019-04" db="EMBL/GenBank/DDBJ databases">
        <title>Friends and foes A comparative genomics studyof 23 Aspergillus species from section Flavi.</title>
        <authorList>
            <consortium name="DOE Joint Genome Institute"/>
            <person name="Kjaerbolling I."/>
            <person name="Vesth T."/>
            <person name="Frisvad J.C."/>
            <person name="Nybo J.L."/>
            <person name="Theobald S."/>
            <person name="Kildgaard S."/>
            <person name="Isbrandt T."/>
            <person name="Kuo A."/>
            <person name="Sato A."/>
            <person name="Lyhne E.K."/>
            <person name="Kogle M.E."/>
            <person name="Wiebenga A."/>
            <person name="Kun R.S."/>
            <person name="Lubbers R.J."/>
            <person name="Makela M.R."/>
            <person name="Barry K."/>
            <person name="Chovatia M."/>
            <person name="Clum A."/>
            <person name="Daum C."/>
            <person name="Haridas S."/>
            <person name="He G."/>
            <person name="LaButti K."/>
            <person name="Lipzen A."/>
            <person name="Mondo S."/>
            <person name="Riley R."/>
            <person name="Salamov A."/>
            <person name="Simmons B.A."/>
            <person name="Magnuson J.K."/>
            <person name="Henrissat B."/>
            <person name="Mortensen U.H."/>
            <person name="Larsen T.O."/>
            <person name="Devries R.P."/>
            <person name="Grigoriev I.V."/>
            <person name="Machida M."/>
            <person name="Baker S.E."/>
            <person name="Andersen M.R."/>
        </authorList>
    </citation>
    <scope>NUCLEOTIDE SEQUENCE [LARGE SCALE GENOMIC DNA]</scope>
    <source>
        <strain evidence="1">IBT 14317</strain>
    </source>
</reference>
<evidence type="ECO:0000313" key="1">
    <source>
        <dbReference type="EMBL" id="KAE8389934.1"/>
    </source>
</evidence>
<dbReference type="Proteomes" id="UP000326877">
    <property type="component" value="Unassembled WGS sequence"/>
</dbReference>
<dbReference type="PANTHER" id="PTHR11804:SF84">
    <property type="entry name" value="SACCHAROLYSIN"/>
    <property type="match status" value="1"/>
</dbReference>
<proteinExistence type="predicted"/>
<name>A0A5N7C733_PETAA</name>
<dbReference type="SUPFAM" id="SSF55486">
    <property type="entry name" value="Metalloproteases ('zincins'), catalytic domain"/>
    <property type="match status" value="1"/>
</dbReference>
<dbReference type="GO" id="GO:0006508">
    <property type="term" value="P:proteolysis"/>
    <property type="evidence" value="ECO:0007669"/>
    <property type="project" value="InterPro"/>
</dbReference>
<dbReference type="Gene3D" id="1.10.1370.10">
    <property type="entry name" value="Neurolysin, domain 3"/>
    <property type="match status" value="1"/>
</dbReference>
<dbReference type="GO" id="GO:0004222">
    <property type="term" value="F:metalloendopeptidase activity"/>
    <property type="evidence" value="ECO:0007669"/>
    <property type="project" value="InterPro"/>
</dbReference>
<dbReference type="GO" id="GO:0006518">
    <property type="term" value="P:peptide metabolic process"/>
    <property type="evidence" value="ECO:0007669"/>
    <property type="project" value="TreeGrafter"/>
</dbReference>
<accession>A0A5N7C733</accession>
<dbReference type="EMBL" id="ML735260">
    <property type="protein sequence ID" value="KAE8389934.1"/>
    <property type="molecule type" value="Genomic_DNA"/>
</dbReference>
<dbReference type="InterPro" id="IPR024080">
    <property type="entry name" value="Neurolysin/TOP_N"/>
</dbReference>
<dbReference type="InterPro" id="IPR024077">
    <property type="entry name" value="Neurolysin/TOP_dom2"/>
</dbReference>